<sequence>MDPAHVCWQVGGIARTAELLQRGTTQKGLAEAVRSGRVMRIREGLYAHPSTSPQLRHAVLHGGRLACVSALRERGLWTIDDDRLHVHFGSEGHSYGHAECEQKPVAHWGGRTGGPWVLGVPESLAQLSRCGTAEEFLVALESALSCSPRMLLPSQVQELRPRIAPGARPALDFARPDAGSGIETLARWRLHRLGIECRTQVVVPGVGRVDLVIGDRLILELDGEKHHAGENAFDRDRRRDVAASALGFQTLRYSYRQVMHDWTTVEAAVLSEVTQGFHESAAGRRFRGTSGRLRGR</sequence>
<dbReference type="InterPro" id="IPR007569">
    <property type="entry name" value="DUF559"/>
</dbReference>
<organism evidence="2 3">
    <name type="scientific">Lysobacter korlensis</name>
    <dbReference type="NCBI Taxonomy" id="553636"/>
    <lineage>
        <taxon>Bacteria</taxon>
        <taxon>Pseudomonadati</taxon>
        <taxon>Pseudomonadota</taxon>
        <taxon>Gammaproteobacteria</taxon>
        <taxon>Lysobacterales</taxon>
        <taxon>Lysobacteraceae</taxon>
        <taxon>Lysobacter</taxon>
    </lineage>
</organism>
<dbReference type="Gene3D" id="3.40.960.10">
    <property type="entry name" value="VSR Endonuclease"/>
    <property type="match status" value="1"/>
</dbReference>
<evidence type="ECO:0000259" key="1">
    <source>
        <dbReference type="Pfam" id="PF04480"/>
    </source>
</evidence>
<gene>
    <name evidence="2" type="ORF">ACFFGH_30310</name>
</gene>
<dbReference type="InterPro" id="IPR011335">
    <property type="entry name" value="Restrct_endonuc-II-like"/>
</dbReference>
<reference evidence="2 3" key="1">
    <citation type="submission" date="2024-09" db="EMBL/GenBank/DDBJ databases">
        <authorList>
            <person name="Sun Q."/>
            <person name="Mori K."/>
        </authorList>
    </citation>
    <scope>NUCLEOTIDE SEQUENCE [LARGE SCALE GENOMIC DNA]</scope>
    <source>
        <strain evidence="2 3">KCTC 23076</strain>
    </source>
</reference>
<proteinExistence type="predicted"/>
<comment type="caution">
    <text evidence="2">The sequence shown here is derived from an EMBL/GenBank/DDBJ whole genome shotgun (WGS) entry which is preliminary data.</text>
</comment>
<dbReference type="Proteomes" id="UP001589896">
    <property type="component" value="Unassembled WGS sequence"/>
</dbReference>
<name>A0ABV6RYT7_9GAMM</name>
<dbReference type="SUPFAM" id="SSF52980">
    <property type="entry name" value="Restriction endonuclease-like"/>
    <property type="match status" value="1"/>
</dbReference>
<dbReference type="Pfam" id="PF04480">
    <property type="entry name" value="DUF559"/>
    <property type="match status" value="1"/>
</dbReference>
<protein>
    <submittedName>
        <fullName evidence="2">DUF559 domain-containing protein</fullName>
    </submittedName>
</protein>
<dbReference type="EMBL" id="JBHLTG010000011">
    <property type="protein sequence ID" value="MFC0682145.1"/>
    <property type="molecule type" value="Genomic_DNA"/>
</dbReference>
<feature type="domain" description="DUF559" evidence="1">
    <location>
        <begin position="209"/>
        <end position="273"/>
    </location>
</feature>
<accession>A0ABV6RYT7</accession>
<keyword evidence="3" id="KW-1185">Reference proteome</keyword>
<evidence type="ECO:0000313" key="2">
    <source>
        <dbReference type="EMBL" id="MFC0682145.1"/>
    </source>
</evidence>
<dbReference type="RefSeq" id="WP_386675886.1">
    <property type="nucleotide sequence ID" value="NZ_JBHLTG010000011.1"/>
</dbReference>
<evidence type="ECO:0000313" key="3">
    <source>
        <dbReference type="Proteomes" id="UP001589896"/>
    </source>
</evidence>